<keyword evidence="4" id="KW-0732">Signal</keyword>
<comment type="similarity">
    <text evidence="1 4">Belongs to the cyclophilin-type PPIase family.</text>
</comment>
<feature type="domain" description="PPIase cyclophilin-type" evidence="5">
    <location>
        <begin position="32"/>
        <end position="182"/>
    </location>
</feature>
<comment type="caution">
    <text evidence="6">The sequence shown here is derived from an EMBL/GenBank/DDBJ whole genome shotgun (WGS) entry which is preliminary data.</text>
</comment>
<gene>
    <name evidence="6" type="ORF">EDC38_0952</name>
</gene>
<dbReference type="Proteomes" id="UP000273643">
    <property type="component" value="Unassembled WGS sequence"/>
</dbReference>
<evidence type="ECO:0000259" key="5">
    <source>
        <dbReference type="PROSITE" id="PS50072"/>
    </source>
</evidence>
<evidence type="ECO:0000256" key="3">
    <source>
        <dbReference type="ARBA" id="ARBA00023235"/>
    </source>
</evidence>
<dbReference type="PRINTS" id="PR00153">
    <property type="entry name" value="CSAPPISMRASE"/>
</dbReference>
<dbReference type="InterPro" id="IPR029000">
    <property type="entry name" value="Cyclophilin-like_dom_sf"/>
</dbReference>
<dbReference type="InterPro" id="IPR002130">
    <property type="entry name" value="Cyclophilin-type_PPIase_dom"/>
</dbReference>
<sequence>MKFLALLGLLTLSVAVQAENDSPRVELTTDEGTIVLELFPDKAPITVSNFLQYVDDGYYDGTIFHRVIPGFVAQGGGLTYDFTRKPPRDPIANESDNGLSNKPMTLAMARHSDPDSATSQFYINLNHNPGLDATEERPGYTVFGQVVDGYDTIITIVQAPKGNYKQFPDAPNVPIRILEARRLSAPADTTADGKESSQ</sequence>
<comment type="catalytic activity">
    <reaction evidence="4">
        <text>[protein]-peptidylproline (omega=180) = [protein]-peptidylproline (omega=0)</text>
        <dbReference type="Rhea" id="RHEA:16237"/>
        <dbReference type="Rhea" id="RHEA-COMP:10747"/>
        <dbReference type="Rhea" id="RHEA-COMP:10748"/>
        <dbReference type="ChEBI" id="CHEBI:83833"/>
        <dbReference type="ChEBI" id="CHEBI:83834"/>
        <dbReference type="EC" id="5.2.1.8"/>
    </reaction>
</comment>
<evidence type="ECO:0000313" key="6">
    <source>
        <dbReference type="EMBL" id="ROQ20351.1"/>
    </source>
</evidence>
<dbReference type="SUPFAM" id="SSF50891">
    <property type="entry name" value="Cyclophilin-like"/>
    <property type="match status" value="1"/>
</dbReference>
<dbReference type="PANTHER" id="PTHR43246">
    <property type="entry name" value="PEPTIDYL-PROLYL CIS-TRANS ISOMERASE CYP38, CHLOROPLASTIC"/>
    <property type="match status" value="1"/>
</dbReference>
<evidence type="ECO:0000256" key="2">
    <source>
        <dbReference type="ARBA" id="ARBA00023110"/>
    </source>
</evidence>
<keyword evidence="2 4" id="KW-0697">Rotamase</keyword>
<dbReference type="RefSeq" id="WP_123637521.1">
    <property type="nucleotide sequence ID" value="NZ_JBHYFO010000002.1"/>
</dbReference>
<evidence type="ECO:0000256" key="4">
    <source>
        <dbReference type="RuleBase" id="RU363019"/>
    </source>
</evidence>
<dbReference type="AlphaFoldDB" id="A0A3N1NY79"/>
<dbReference type="Pfam" id="PF00160">
    <property type="entry name" value="Pro_isomerase"/>
    <property type="match status" value="1"/>
</dbReference>
<dbReference type="EC" id="5.2.1.8" evidence="4"/>
<dbReference type="EMBL" id="RJUK01000001">
    <property type="protein sequence ID" value="ROQ20351.1"/>
    <property type="molecule type" value="Genomic_DNA"/>
</dbReference>
<accession>A0A3N1NY79</accession>
<dbReference type="OrthoDB" id="9807797at2"/>
<dbReference type="GO" id="GO:0003755">
    <property type="term" value="F:peptidyl-prolyl cis-trans isomerase activity"/>
    <property type="evidence" value="ECO:0007669"/>
    <property type="project" value="UniProtKB-UniRule"/>
</dbReference>
<dbReference type="InterPro" id="IPR020892">
    <property type="entry name" value="Cyclophilin-type_PPIase_CS"/>
</dbReference>
<keyword evidence="7" id="KW-1185">Reference proteome</keyword>
<feature type="chain" id="PRO_5017853482" description="Peptidyl-prolyl cis-trans isomerase" evidence="4">
    <location>
        <begin position="19"/>
        <end position="198"/>
    </location>
</feature>
<dbReference type="PROSITE" id="PS00170">
    <property type="entry name" value="CSA_PPIASE_1"/>
    <property type="match status" value="1"/>
</dbReference>
<dbReference type="PROSITE" id="PS50072">
    <property type="entry name" value="CSA_PPIASE_2"/>
    <property type="match status" value="1"/>
</dbReference>
<organism evidence="6 7">
    <name type="scientific">Marinimicrobium koreense</name>
    <dbReference type="NCBI Taxonomy" id="306545"/>
    <lineage>
        <taxon>Bacteria</taxon>
        <taxon>Pseudomonadati</taxon>
        <taxon>Pseudomonadota</taxon>
        <taxon>Gammaproteobacteria</taxon>
        <taxon>Cellvibrionales</taxon>
        <taxon>Cellvibrionaceae</taxon>
        <taxon>Marinimicrobium</taxon>
    </lineage>
</organism>
<evidence type="ECO:0000313" key="7">
    <source>
        <dbReference type="Proteomes" id="UP000273643"/>
    </source>
</evidence>
<evidence type="ECO:0000256" key="1">
    <source>
        <dbReference type="ARBA" id="ARBA00007365"/>
    </source>
</evidence>
<name>A0A3N1NY79_9GAMM</name>
<protein>
    <recommendedName>
        <fullName evidence="4">Peptidyl-prolyl cis-trans isomerase</fullName>
        <shortName evidence="4">PPIase</shortName>
        <ecNumber evidence="4">5.2.1.8</ecNumber>
    </recommendedName>
</protein>
<dbReference type="Gene3D" id="2.40.100.10">
    <property type="entry name" value="Cyclophilin-like"/>
    <property type="match status" value="1"/>
</dbReference>
<keyword evidence="3 4" id="KW-0413">Isomerase</keyword>
<comment type="function">
    <text evidence="4">PPIases accelerate the folding of proteins. It catalyzes the cis-trans isomerization of proline imidic peptide bonds in oligopeptides.</text>
</comment>
<dbReference type="GO" id="GO:0006457">
    <property type="term" value="P:protein folding"/>
    <property type="evidence" value="ECO:0007669"/>
    <property type="project" value="InterPro"/>
</dbReference>
<reference evidence="6 7" key="1">
    <citation type="submission" date="2018-11" db="EMBL/GenBank/DDBJ databases">
        <title>Genomic Encyclopedia of Type Strains, Phase IV (KMG-IV): sequencing the most valuable type-strain genomes for metagenomic binning, comparative biology and taxonomic classification.</title>
        <authorList>
            <person name="Goeker M."/>
        </authorList>
    </citation>
    <scope>NUCLEOTIDE SEQUENCE [LARGE SCALE GENOMIC DNA]</scope>
    <source>
        <strain evidence="6 7">DSM 16974</strain>
    </source>
</reference>
<feature type="signal peptide" evidence="4">
    <location>
        <begin position="1"/>
        <end position="18"/>
    </location>
</feature>
<proteinExistence type="inferred from homology"/>
<dbReference type="InterPro" id="IPR044665">
    <property type="entry name" value="E_coli_cyclophilin_A-like"/>
</dbReference>